<dbReference type="AlphaFoldDB" id="A0A5A4UEE3"/>
<proteinExistence type="predicted"/>
<feature type="region of interest" description="Disordered" evidence="1">
    <location>
        <begin position="71"/>
        <end position="114"/>
    </location>
</feature>
<dbReference type="EMBL" id="LC497415">
    <property type="protein sequence ID" value="BBN21299.1"/>
    <property type="molecule type" value="Genomic_DNA"/>
</dbReference>
<reference evidence="2" key="1">
    <citation type="submission" date="2019-08" db="EMBL/GenBank/DDBJ databases">
        <title>The complete mitochondrial genome sequence of the medicinal mushroom, Inonotus obliquus.</title>
        <authorList>
            <person name="Agnestisia R."/>
            <person name="Ono A."/>
            <person name="Nakamura L."/>
            <person name="Chino R."/>
            <person name="Aiso H."/>
            <person name="Nezu I."/>
            <person name="Ishiguri H."/>
            <person name="Yokota S."/>
            <person name="Suzuki T."/>
        </authorList>
    </citation>
    <scope>NUCLEOTIDE SEQUENCE</scope>
    <source>
        <strain evidence="2">NBRC113408</strain>
    </source>
</reference>
<keyword evidence="2" id="KW-0496">Mitochondrion</keyword>
<dbReference type="RefSeq" id="YP_009693773.1">
    <property type="nucleotide sequence ID" value="NC_044740.1"/>
</dbReference>
<dbReference type="GeneID" id="41799568"/>
<name>A0A5A4UEE3_9AGAM</name>
<evidence type="ECO:0000313" key="2">
    <source>
        <dbReference type="EMBL" id="BBN21299.1"/>
    </source>
</evidence>
<geneLocation type="mitochondrion" evidence="2"/>
<organism evidence="2">
    <name type="scientific">Inonotus obliquus</name>
    <dbReference type="NCBI Taxonomy" id="167356"/>
    <lineage>
        <taxon>Eukaryota</taxon>
        <taxon>Fungi</taxon>
        <taxon>Dikarya</taxon>
        <taxon>Basidiomycota</taxon>
        <taxon>Agaricomycotina</taxon>
        <taxon>Agaricomycetes</taxon>
        <taxon>Hymenochaetales</taxon>
        <taxon>Hymenochaetaceae</taxon>
        <taxon>Inonotus</taxon>
    </lineage>
</organism>
<feature type="compositionally biased region" description="Polar residues" evidence="1">
    <location>
        <begin position="93"/>
        <end position="112"/>
    </location>
</feature>
<gene>
    <name evidence="2" type="primary">orf136</name>
</gene>
<sequence length="136" mass="15738">MYIGYYNYDDLTPILQKTFDILIEVPHVVLWKIPKTIFWDKPKKFVYDLPKKTIRGVKSVFNLLKRKMGIGSNRLPRPATDPNNSIPRPPTEPSCSGSTLPSITYPSSTPKPNETGIFSPITNWWKNYRRELALDR</sequence>
<accession>A0A5A4UEE3</accession>
<evidence type="ECO:0000256" key="1">
    <source>
        <dbReference type="SAM" id="MobiDB-lite"/>
    </source>
</evidence>
<protein>
    <submittedName>
        <fullName evidence="2">Uncharacterized protein</fullName>
    </submittedName>
</protein>